<name>R9I4W0_9BACT</name>
<dbReference type="AlphaFoldDB" id="R9I4W0"/>
<keyword evidence="1" id="KW-0812">Transmembrane</keyword>
<dbReference type="EMBL" id="ASSP01000018">
    <property type="protein sequence ID" value="EOS11277.1"/>
    <property type="molecule type" value="Genomic_DNA"/>
</dbReference>
<evidence type="ECO:0000256" key="1">
    <source>
        <dbReference type="SAM" id="Phobius"/>
    </source>
</evidence>
<keyword evidence="1" id="KW-1133">Transmembrane helix</keyword>
<reference evidence="2 3" key="1">
    <citation type="submission" date="2013-04" db="EMBL/GenBank/DDBJ databases">
        <title>The Genome Sequence of Bacteroides massiliensis dnLKV3.</title>
        <authorList>
            <consortium name="The Broad Institute Genomics Platform"/>
            <consortium name="The Broad Institute Genome Sequencing Center for Infectious Disease"/>
            <person name="Earl A."/>
            <person name="Xavier R."/>
            <person name="Kuhn K."/>
            <person name="Stappenbeck T."/>
            <person name="Walker B."/>
            <person name="Young S."/>
            <person name="Zeng Q."/>
            <person name="Gargeya S."/>
            <person name="Fitzgerald M."/>
            <person name="Haas B."/>
            <person name="Abouelleil A."/>
            <person name="Allen A.W."/>
            <person name="Alvarado L."/>
            <person name="Arachchi H.M."/>
            <person name="Berlin A.M."/>
            <person name="Chapman S.B."/>
            <person name="Gainer-Dewar J."/>
            <person name="Goldberg J."/>
            <person name="Griggs A."/>
            <person name="Gujja S."/>
            <person name="Hansen M."/>
            <person name="Howarth C."/>
            <person name="Imamovic A."/>
            <person name="Ireland A."/>
            <person name="Larimer J."/>
            <person name="McCowan C."/>
            <person name="Murphy C."/>
            <person name="Pearson M."/>
            <person name="Poon T.W."/>
            <person name="Priest M."/>
            <person name="Roberts A."/>
            <person name="Saif S."/>
            <person name="Shea T."/>
            <person name="Sisk P."/>
            <person name="Sykes S."/>
            <person name="Wortman J."/>
            <person name="Nusbaum C."/>
            <person name="Birren B."/>
        </authorList>
    </citation>
    <scope>NUCLEOTIDE SEQUENCE [LARGE SCALE GENOMIC DNA]</scope>
    <source>
        <strain evidence="3">dnLKV3</strain>
    </source>
</reference>
<dbReference type="Proteomes" id="UP000014200">
    <property type="component" value="Unassembled WGS sequence"/>
</dbReference>
<comment type="caution">
    <text evidence="2">The sequence shown here is derived from an EMBL/GenBank/DDBJ whole genome shotgun (WGS) entry which is preliminary data.</text>
</comment>
<sequence length="49" mass="5637">MAGKRSTDTFPAWNEWVVSYEKIAFFSIISICSWGEIVFNALMLAWVGY</sequence>
<organism evidence="2 3">
    <name type="scientific">Phocaeicola sartorii</name>
    <dbReference type="NCBI Taxonomy" id="671267"/>
    <lineage>
        <taxon>Bacteria</taxon>
        <taxon>Pseudomonadati</taxon>
        <taxon>Bacteroidota</taxon>
        <taxon>Bacteroidia</taxon>
        <taxon>Bacteroidales</taxon>
        <taxon>Bacteroidaceae</taxon>
        <taxon>Phocaeicola</taxon>
    </lineage>
</organism>
<accession>R9I4W0</accession>
<proteinExistence type="predicted"/>
<evidence type="ECO:0000313" key="2">
    <source>
        <dbReference type="EMBL" id="EOS11277.1"/>
    </source>
</evidence>
<keyword evidence="1" id="KW-0472">Membrane</keyword>
<gene>
    <name evidence="2" type="ORF">C802_02989</name>
</gene>
<protein>
    <submittedName>
        <fullName evidence="2">Uncharacterized protein</fullName>
    </submittedName>
</protein>
<evidence type="ECO:0000313" key="3">
    <source>
        <dbReference type="Proteomes" id="UP000014200"/>
    </source>
</evidence>
<keyword evidence="3" id="KW-1185">Reference proteome</keyword>
<feature type="transmembrane region" description="Helical" evidence="1">
    <location>
        <begin position="23"/>
        <end position="47"/>
    </location>
</feature>
<dbReference type="HOGENOM" id="CLU_3132362_0_0_10"/>